<evidence type="ECO:0000256" key="1">
    <source>
        <dbReference type="SAM" id="Phobius"/>
    </source>
</evidence>
<keyword evidence="1" id="KW-0472">Membrane</keyword>
<organism evidence="2 3">
    <name type="scientific">Alternaria tenuissima</name>
    <dbReference type="NCBI Taxonomy" id="119927"/>
    <lineage>
        <taxon>Eukaryota</taxon>
        <taxon>Fungi</taxon>
        <taxon>Dikarya</taxon>
        <taxon>Ascomycota</taxon>
        <taxon>Pezizomycotina</taxon>
        <taxon>Dothideomycetes</taxon>
        <taxon>Pleosporomycetidae</taxon>
        <taxon>Pleosporales</taxon>
        <taxon>Pleosporineae</taxon>
        <taxon>Pleosporaceae</taxon>
        <taxon>Alternaria</taxon>
        <taxon>Alternaria sect. Alternaria</taxon>
        <taxon>Alternaria alternata complex</taxon>
    </lineage>
</organism>
<reference evidence="2" key="1">
    <citation type="submission" date="2017-10" db="EMBL/GenBank/DDBJ databases">
        <authorList>
            <person name="Armitage A.D."/>
            <person name="Barbara D.J."/>
            <person name="Woodhall J.W."/>
            <person name="Sreenivasaprasad S."/>
            <person name="Lane C.R."/>
            <person name="Clarkson J.P."/>
            <person name="Harrison R.J."/>
        </authorList>
    </citation>
    <scope>NUCLEOTIDE SEQUENCE</scope>
    <source>
        <strain evidence="2">FERA 1164</strain>
    </source>
</reference>
<reference evidence="2" key="2">
    <citation type="journal article" date="2019" name="bioRxiv">
        <title>Genomics, evolutionary history and diagnostics of the Alternaria alternata species group including apple and Asian pear pathotypes.</title>
        <authorList>
            <person name="Armitage A.D."/>
            <person name="Cockerton H.M."/>
            <person name="Sreenivasaprasad S."/>
            <person name="Woodhall J.W."/>
            <person name="Lane C.R."/>
            <person name="Harrison R.J."/>
            <person name="Clarkson J.P."/>
        </authorList>
    </citation>
    <scope>NUCLEOTIDE SEQUENCE</scope>
    <source>
        <strain evidence="2">FERA 1164</strain>
    </source>
</reference>
<keyword evidence="1" id="KW-0812">Transmembrane</keyword>
<proteinExistence type="predicted"/>
<evidence type="ECO:0000313" key="2">
    <source>
        <dbReference type="EMBL" id="RYN31729.1"/>
    </source>
</evidence>
<dbReference type="EMBL" id="PDXB01000008">
    <property type="protein sequence ID" value="RYN31729.1"/>
    <property type="molecule type" value="Genomic_DNA"/>
</dbReference>
<accession>A0AB37WR05</accession>
<evidence type="ECO:0000313" key="3">
    <source>
        <dbReference type="Proteomes" id="UP000292340"/>
    </source>
</evidence>
<dbReference type="Proteomes" id="UP000292340">
    <property type="component" value="Unassembled WGS sequence"/>
</dbReference>
<name>A0AB37WR05_9PLEO</name>
<sequence>MFLPTGAIAGIAVGAVFTAVITAFVLILMYRRAKRRKNIRRNRASLIRTYGNEAKPYGVSVVVMEQSLKPRPAKFDWKMLERYEMPGVEIWQPKEGRPVVQELPGCYGVGR</sequence>
<dbReference type="AlphaFoldDB" id="A0AB37WR05"/>
<feature type="transmembrane region" description="Helical" evidence="1">
    <location>
        <begin position="6"/>
        <end position="30"/>
    </location>
</feature>
<keyword evidence="1" id="KW-1133">Transmembrane helix</keyword>
<protein>
    <submittedName>
        <fullName evidence="2">Uncharacterized protein</fullName>
    </submittedName>
</protein>
<gene>
    <name evidence="2" type="ORF">AA0115_g3925</name>
</gene>
<comment type="caution">
    <text evidence="2">The sequence shown here is derived from an EMBL/GenBank/DDBJ whole genome shotgun (WGS) entry which is preliminary data.</text>
</comment>